<evidence type="ECO:0000313" key="1">
    <source>
        <dbReference type="EMBL" id="MBB5234176.1"/>
    </source>
</evidence>
<reference evidence="1 2" key="1">
    <citation type="submission" date="2020-08" db="EMBL/GenBank/DDBJ databases">
        <title>Genomic Encyclopedia of Type Strains, Phase IV (KMG-IV): sequencing the most valuable type-strain genomes for metagenomic binning, comparative biology and taxonomic classification.</title>
        <authorList>
            <person name="Goeker M."/>
        </authorList>
    </citation>
    <scope>NUCLEOTIDE SEQUENCE [LARGE SCALE GENOMIC DNA]</scope>
    <source>
        <strain evidence="1 2">DSM 101791</strain>
    </source>
</reference>
<organism evidence="1 2">
    <name type="scientific">Deinococcus budaensis</name>
    <dbReference type="NCBI Taxonomy" id="1665626"/>
    <lineage>
        <taxon>Bacteria</taxon>
        <taxon>Thermotogati</taxon>
        <taxon>Deinococcota</taxon>
        <taxon>Deinococci</taxon>
        <taxon>Deinococcales</taxon>
        <taxon>Deinococcaceae</taxon>
        <taxon>Deinococcus</taxon>
    </lineage>
</organism>
<proteinExistence type="predicted"/>
<dbReference type="SUPFAM" id="SSF48452">
    <property type="entry name" value="TPR-like"/>
    <property type="match status" value="1"/>
</dbReference>
<gene>
    <name evidence="1" type="ORF">HNQ09_001614</name>
</gene>
<keyword evidence="2" id="KW-1185">Reference proteome</keyword>
<dbReference type="InterPro" id="IPR011990">
    <property type="entry name" value="TPR-like_helical_dom_sf"/>
</dbReference>
<dbReference type="AlphaFoldDB" id="A0A7W8GEK1"/>
<accession>A0A7W8GEK1</accession>
<comment type="caution">
    <text evidence="1">The sequence shown here is derived from an EMBL/GenBank/DDBJ whole genome shotgun (WGS) entry which is preliminary data.</text>
</comment>
<dbReference type="EMBL" id="JACHFN010000005">
    <property type="protein sequence ID" value="MBB5234176.1"/>
    <property type="molecule type" value="Genomic_DNA"/>
</dbReference>
<dbReference type="RefSeq" id="WP_184027685.1">
    <property type="nucleotide sequence ID" value="NZ_JACHFN010000005.1"/>
</dbReference>
<protein>
    <submittedName>
        <fullName evidence="1">Tetratricopeptide (TPR) repeat protein</fullName>
    </submittedName>
</protein>
<name>A0A7W8GEK1_9DEIO</name>
<dbReference type="Proteomes" id="UP000525389">
    <property type="component" value="Unassembled WGS sequence"/>
</dbReference>
<evidence type="ECO:0000313" key="2">
    <source>
        <dbReference type="Proteomes" id="UP000525389"/>
    </source>
</evidence>
<sequence>MDVFSVDLNTTRLFQEWYLEELEAGATPSEVVAALGEMDSTLATIRALSVAYQDRLPEYEDLSKQCLTSGDLLAAEIAKGYAVFQRSLEILRQGEPHMRVRISEMKGALTLAQRRLAALPQSDVVIEGQVGIIIPLCVLLLEERQYEDAIELASQGLFLAEQLQAPITIARARTMVICCKANAGHTVATIQMVEDDRRQSLRYDAHYADLELAAALFRLGNYEEASSIMSGLVARSEGERRERALEYRQRVEAIWGVGGLEGPTYAVATGSAPSQWLTEVTRSLMRAYGVPREGKDAEERAQHFSQVLEQCRRAEENGHPWHDWKHLFAQWAIATAHLGRGEFVDAAGVLEHAEQPNPEALDIRVLVLGSALELSLSWQAPEGFSVARYEHLLRQAFADATRIRYASPAGLARLLQRWHPTAAAYLALAPNPVLACASATRSVMKVGQHNFVDDLGIPPVYACDLTLRALDFDLRRDFAFVQGDPGASRKKKKDLLQTCGTVPVWRLPVSAVKLAYGMMRHQNPEYQGRAESVIQTYGIRPMTNALYPMIGALDDVERYTRELLDGHLTAKGFAAKMGAIRP</sequence>